<gene>
    <name evidence="3" type="ORF">OSR52_08270</name>
</gene>
<sequence length="399" mass="46654">MSKTLKIYIGILVLLFSVAIIFEMNRPKPIDWSPTFNEKHTIPYGLKVFYQELPAIFSGDSITNIKVTAFEFFDNYYNWADSTYTINGNYLKIDQSLDIDNTSYDEILSFVAKGNTAFISTETFPQLLKDSLHFKTANKFDFKGDALFTLSNNAFKNDSLKTEKGLSNIYFEELDSANTTVLGYQHFKKDHINFVKIKYKKGTVLLHTQPYLFTNYYLLRKNNYKYVEDLLSYIPEGTVYFDTQNKYGAETISSSSLRYVFSQKSLKWAWLLALLFVTTFMLFNAKRRQRIIKIIKPLSNTTVQFTKTVANLYYETKDHSNIIDKKITYFLEKIRSDYHLDTQVLNDVFIKQLSKKSGTDITKIKQLTNFIVFLKSKDTHTPQNVIDLNKHIEEFYQKK</sequence>
<evidence type="ECO:0000313" key="4">
    <source>
        <dbReference type="Proteomes" id="UP001153642"/>
    </source>
</evidence>
<dbReference type="RefSeq" id="WP_277898884.1">
    <property type="nucleotide sequence ID" value="NZ_JAPMUA010000002.1"/>
</dbReference>
<organism evidence="3 4">
    <name type="scientific">Galbibacter pacificus</name>
    <dbReference type="NCBI Taxonomy" id="2996052"/>
    <lineage>
        <taxon>Bacteria</taxon>
        <taxon>Pseudomonadati</taxon>
        <taxon>Bacteroidota</taxon>
        <taxon>Flavobacteriia</taxon>
        <taxon>Flavobacteriales</taxon>
        <taxon>Flavobacteriaceae</taxon>
        <taxon>Galbibacter</taxon>
    </lineage>
</organism>
<dbReference type="EMBL" id="JAPMUA010000002">
    <property type="protein sequence ID" value="MDG3585864.1"/>
    <property type="molecule type" value="Genomic_DNA"/>
</dbReference>
<evidence type="ECO:0000313" key="3">
    <source>
        <dbReference type="EMBL" id="MDG3585864.1"/>
    </source>
</evidence>
<feature type="transmembrane region" description="Helical" evidence="1">
    <location>
        <begin position="7"/>
        <end position="24"/>
    </location>
</feature>
<feature type="transmembrane region" description="Helical" evidence="1">
    <location>
        <begin position="268"/>
        <end position="285"/>
    </location>
</feature>
<protein>
    <submittedName>
        <fullName evidence="3">DUF4350 domain-containing protein</fullName>
    </submittedName>
</protein>
<dbReference type="Proteomes" id="UP001153642">
    <property type="component" value="Unassembled WGS sequence"/>
</dbReference>
<reference evidence="3" key="1">
    <citation type="submission" date="2022-11" db="EMBL/GenBank/DDBJ databases">
        <title>High-quality draft genome sequence of Galbibacter sp. strain CMA-7.</title>
        <authorList>
            <person name="Wei L."/>
            <person name="Dong C."/>
            <person name="Shao Z."/>
        </authorList>
    </citation>
    <scope>NUCLEOTIDE SEQUENCE</scope>
    <source>
        <strain evidence="3">CMA-7</strain>
    </source>
</reference>
<evidence type="ECO:0000259" key="2">
    <source>
        <dbReference type="Pfam" id="PF14258"/>
    </source>
</evidence>
<evidence type="ECO:0000256" key="1">
    <source>
        <dbReference type="SAM" id="Phobius"/>
    </source>
</evidence>
<dbReference type="InterPro" id="IPR025646">
    <property type="entry name" value="DUF4350"/>
</dbReference>
<accession>A0ABT6FS36</accession>
<dbReference type="Pfam" id="PF14258">
    <property type="entry name" value="DUF4350"/>
    <property type="match status" value="1"/>
</dbReference>
<comment type="caution">
    <text evidence="3">The sequence shown here is derived from an EMBL/GenBank/DDBJ whole genome shotgun (WGS) entry which is preliminary data.</text>
</comment>
<name>A0ABT6FS36_9FLAO</name>
<keyword evidence="1" id="KW-0812">Transmembrane</keyword>
<keyword evidence="1" id="KW-0472">Membrane</keyword>
<feature type="domain" description="DUF4350" evidence="2">
    <location>
        <begin position="41"/>
        <end position="231"/>
    </location>
</feature>
<proteinExistence type="predicted"/>
<keyword evidence="1" id="KW-1133">Transmembrane helix</keyword>
<keyword evidence="4" id="KW-1185">Reference proteome</keyword>